<dbReference type="Proteomes" id="UP000662873">
    <property type="component" value="Chromosome"/>
</dbReference>
<reference evidence="2" key="1">
    <citation type="journal article" name="DNA Res.">
        <title>The physiological potential of anammox bacteria as revealed by their core genome structure.</title>
        <authorList>
            <person name="Okubo T."/>
            <person name="Toyoda A."/>
            <person name="Fukuhara K."/>
            <person name="Uchiyama I."/>
            <person name="Harigaya Y."/>
            <person name="Kuroiwa M."/>
            <person name="Suzuki T."/>
            <person name="Murakami Y."/>
            <person name="Suwa Y."/>
            <person name="Takami H."/>
        </authorList>
    </citation>
    <scope>NUCLEOTIDE SEQUENCE</scope>
    <source>
        <strain evidence="2">317325-2</strain>
    </source>
</reference>
<dbReference type="KEGG" id="npy:NPRO_16820"/>
<proteinExistence type="predicted"/>
<feature type="chain" id="PRO_5035231196" evidence="1">
    <location>
        <begin position="30"/>
        <end position="258"/>
    </location>
</feature>
<accession>A0A809S587</accession>
<keyword evidence="1" id="KW-0732">Signal</keyword>
<feature type="signal peptide" evidence="1">
    <location>
        <begin position="1"/>
        <end position="29"/>
    </location>
</feature>
<name>A0A809S587_9BACT</name>
<dbReference type="EMBL" id="AP021858">
    <property type="protein sequence ID" value="BBO24087.1"/>
    <property type="molecule type" value="Genomic_DNA"/>
</dbReference>
<dbReference type="AlphaFoldDB" id="A0A809S587"/>
<gene>
    <name evidence="2" type="ORF">NPRO_16820</name>
</gene>
<evidence type="ECO:0000313" key="3">
    <source>
        <dbReference type="Proteomes" id="UP000662873"/>
    </source>
</evidence>
<evidence type="ECO:0000313" key="2">
    <source>
        <dbReference type="EMBL" id="BBO24087.1"/>
    </source>
</evidence>
<evidence type="ECO:0000256" key="1">
    <source>
        <dbReference type="SAM" id="SignalP"/>
    </source>
</evidence>
<protein>
    <submittedName>
        <fullName evidence="2">Uncharacterized protein</fullName>
    </submittedName>
</protein>
<sequence length="258" mass="27485">MKLALGLAVSPVLLGGLLAASGWMNPGQAATEVAAKRFSLVGDDGKELAAMELTSDGLPSVTLRDKSGGIKARFAVASNGLANVWMFGEEGKVRAQFGFDTKGPAMWLFDKEGTGRLVAGFSEGDLPGMWLDDKEGQPVSRWVQNASGFASLEMLGTEGLRQSVLGLDDENRPMLWLYDERGVGRAILGFTLYGNPGLWLDDPQKKTRASLAMGVTGDCSFDLLDASGTSRATLSGEEGKEQLTLRNKSGETLFTTVK</sequence>
<organism evidence="2 3">
    <name type="scientific">Candidatus Nitrosymbiomonas proteolyticus</name>
    <dbReference type="NCBI Taxonomy" id="2608984"/>
    <lineage>
        <taxon>Bacteria</taxon>
        <taxon>Bacillati</taxon>
        <taxon>Armatimonadota</taxon>
        <taxon>Armatimonadota incertae sedis</taxon>
        <taxon>Candidatus Nitrosymbiomonas</taxon>
    </lineage>
</organism>